<dbReference type="SUPFAM" id="SSF69318">
    <property type="entry name" value="Integrin alpha N-terminal domain"/>
    <property type="match status" value="1"/>
</dbReference>
<comment type="caution">
    <text evidence="2">The sequence shown here is derived from an EMBL/GenBank/DDBJ whole genome shotgun (WGS) entry which is preliminary data.</text>
</comment>
<dbReference type="InterPro" id="IPR009045">
    <property type="entry name" value="Zn_M74/Hedgehog-like"/>
</dbReference>
<dbReference type="Gene3D" id="3.30.1380.10">
    <property type="match status" value="1"/>
</dbReference>
<accession>A0ABQ1NMT2</accession>
<evidence type="ECO:0000313" key="2">
    <source>
        <dbReference type="EMBL" id="GGC79275.1"/>
    </source>
</evidence>
<dbReference type="PANTHER" id="PTHR34385">
    <property type="entry name" value="D-ALANYL-D-ALANINE CARBOXYPEPTIDASE"/>
    <property type="match status" value="1"/>
</dbReference>
<protein>
    <recommendedName>
        <fullName evidence="1">D-alanyl-D-alanine carboxypeptidase-like core domain-containing protein</fullName>
    </recommendedName>
</protein>
<sequence length="480" mass="50644">MLGTDPLLRSPSGRERSRRQHVWTRIASSVVTVAVAVATLVAGPAAAQAATPVSDPANVQVLVNKQRPLNPLRWVPPDLVWGPNGYLMRSVTSSALARLYAGAAAAGAPLTTVSAYRSYDQQAALFQSYVNQYGLAQAELISARPGHSEHQTGLAVDVGNADGSCGLGSCFGNTAGGRWVAANAWRYGFIVRYPNGYTAVTGYAWEPWHLRYVGPALATDMHQRGIPTMEQYFSTPSRPAFATAADLGAVDRAGVLWSYPGTGRGTIGPRAAVGTGWGAMTSGAVVDWNGDGRFDVIARFTDGSLYLYPGRATPGLGPKVLLGRGWNGYAITPGPWVNGRAASIVARAPDGTMYLYPNVGNRVGARTRIGGGWGSMTTSMVDVDRDGRQDLIAKRADGVMLLYRGNGTGGFVNEPRRVLGGGWTTISSVSVVHGFGGAGSRGLLARAAADGRLYYYPVTGGRLTSRTAVGWGFGPYRLLS</sequence>
<dbReference type="SUPFAM" id="SSF55166">
    <property type="entry name" value="Hedgehog/DD-peptidase"/>
    <property type="match status" value="1"/>
</dbReference>
<proteinExistence type="predicted"/>
<dbReference type="InterPro" id="IPR052179">
    <property type="entry name" value="DD-CPase-like"/>
</dbReference>
<evidence type="ECO:0000313" key="3">
    <source>
        <dbReference type="Proteomes" id="UP000597761"/>
    </source>
</evidence>
<gene>
    <name evidence="2" type="ORF">GCM10011512_02400</name>
</gene>
<dbReference type="CDD" id="cd14852">
    <property type="entry name" value="LD-carboxypeptidase"/>
    <property type="match status" value="1"/>
</dbReference>
<dbReference type="EMBL" id="BMJI01000001">
    <property type="protein sequence ID" value="GGC79275.1"/>
    <property type="molecule type" value="Genomic_DNA"/>
</dbReference>
<keyword evidence="3" id="KW-1185">Reference proteome</keyword>
<feature type="domain" description="D-alanyl-D-alanine carboxypeptidase-like core" evidence="1">
    <location>
        <begin position="88"/>
        <end position="214"/>
    </location>
</feature>
<dbReference type="PANTHER" id="PTHR34385:SF1">
    <property type="entry name" value="PEPTIDOGLYCAN L-ALANYL-D-GLUTAMATE ENDOPEPTIDASE CWLK"/>
    <property type="match status" value="1"/>
</dbReference>
<organism evidence="2 3">
    <name type="scientific">Tersicoccus solisilvae</name>
    <dbReference type="NCBI Taxonomy" id="1882339"/>
    <lineage>
        <taxon>Bacteria</taxon>
        <taxon>Bacillati</taxon>
        <taxon>Actinomycetota</taxon>
        <taxon>Actinomycetes</taxon>
        <taxon>Micrococcales</taxon>
        <taxon>Micrococcaceae</taxon>
        <taxon>Tersicoccus</taxon>
    </lineage>
</organism>
<dbReference type="Proteomes" id="UP000597761">
    <property type="component" value="Unassembled WGS sequence"/>
</dbReference>
<dbReference type="RefSeq" id="WP_188665084.1">
    <property type="nucleotide sequence ID" value="NZ_BMJI01000001.1"/>
</dbReference>
<reference evidence="3" key="1">
    <citation type="journal article" date="2019" name="Int. J. Syst. Evol. Microbiol.">
        <title>The Global Catalogue of Microorganisms (GCM) 10K type strain sequencing project: providing services to taxonomists for standard genome sequencing and annotation.</title>
        <authorList>
            <consortium name="The Broad Institute Genomics Platform"/>
            <consortium name="The Broad Institute Genome Sequencing Center for Infectious Disease"/>
            <person name="Wu L."/>
            <person name="Ma J."/>
        </authorList>
    </citation>
    <scope>NUCLEOTIDE SEQUENCE [LARGE SCALE GENOMIC DNA]</scope>
    <source>
        <strain evidence="3">CGMCC 1.15480</strain>
    </source>
</reference>
<dbReference type="InterPro" id="IPR003709">
    <property type="entry name" value="VanY-like_core_dom"/>
</dbReference>
<dbReference type="InterPro" id="IPR058193">
    <property type="entry name" value="VanY/YodJ_core_dom"/>
</dbReference>
<name>A0ABQ1NMT2_9MICC</name>
<dbReference type="Pfam" id="PF02557">
    <property type="entry name" value="VanY"/>
    <property type="match status" value="1"/>
</dbReference>
<dbReference type="InterPro" id="IPR028994">
    <property type="entry name" value="Integrin_alpha_N"/>
</dbReference>
<evidence type="ECO:0000259" key="1">
    <source>
        <dbReference type="Pfam" id="PF02557"/>
    </source>
</evidence>